<dbReference type="AlphaFoldDB" id="A0A4R2EES0"/>
<keyword evidence="1" id="KW-0808">Transferase</keyword>
<dbReference type="Pfam" id="PF05096">
    <property type="entry name" value="Glu_cyclase_2"/>
    <property type="match status" value="1"/>
</dbReference>
<dbReference type="Proteomes" id="UP000294830">
    <property type="component" value="Unassembled WGS sequence"/>
</dbReference>
<dbReference type="InterPro" id="IPR011044">
    <property type="entry name" value="Quino_amine_DH_bsu"/>
</dbReference>
<name>A0A4R2EES0_9BACT</name>
<dbReference type="Gene3D" id="2.130.10.10">
    <property type="entry name" value="YVTN repeat-like/Quinoprotein amine dehydrogenase"/>
    <property type="match status" value="1"/>
</dbReference>
<reference evidence="1 2" key="1">
    <citation type="submission" date="2019-03" db="EMBL/GenBank/DDBJ databases">
        <title>Genomic Encyclopedia of Archaeal and Bacterial Type Strains, Phase II (KMG-II): from individual species to whole genera.</title>
        <authorList>
            <person name="Goeker M."/>
        </authorList>
    </citation>
    <scope>NUCLEOTIDE SEQUENCE [LARGE SCALE GENOMIC DNA]</scope>
    <source>
        <strain evidence="1 2">RL-C</strain>
    </source>
</reference>
<protein>
    <submittedName>
        <fullName evidence="1">Glutamine cyclotransferase</fullName>
    </submittedName>
</protein>
<sequence>MVYAALISLLLVACSGESKKEEASASETEIKAVPQIEVARYKDGDMVKEGDAIKLSFTLPKEAENPDSIVLTLNEKPFQKGLQTSATIATNGLKMGRQRIVIEAYKGGTVAAERYLSLNIKSAIKPASYRYTVVATYPHDTRAYTQGLAFDGNTLYEGTGQRGISDLRIVDLKSGQVVKNAPLPDQVFGEGIAILGDKIYQLSWQEQRGFIYKKGTLERIGEFTYAGEGWGLTTDGKVLYQSDGTRAIRIVDPANLTEKGRIEVYDNVGAVEYINELEYIDGELWANIYQADKVARIDPETGKVLGYIDFSNLLSREDYSETTDVLNGIAYHKATGKVYVTGKNWPKLFEVKVVKK</sequence>
<comment type="caution">
    <text evidence="1">The sequence shown here is derived from an EMBL/GenBank/DDBJ whole genome shotgun (WGS) entry which is preliminary data.</text>
</comment>
<dbReference type="SUPFAM" id="SSF50969">
    <property type="entry name" value="YVTN repeat-like/Quinoprotein amine dehydrogenase"/>
    <property type="match status" value="1"/>
</dbReference>
<accession>A0A4R2EES0</accession>
<evidence type="ECO:0000313" key="2">
    <source>
        <dbReference type="Proteomes" id="UP000294830"/>
    </source>
</evidence>
<dbReference type="PANTHER" id="PTHR31270:SF1">
    <property type="entry name" value="GLUTAMINYL-PEPTIDE CYCLOTRANSFERASE"/>
    <property type="match status" value="1"/>
</dbReference>
<organism evidence="1 2">
    <name type="scientific">Acetobacteroides hydrogenigenes</name>
    <dbReference type="NCBI Taxonomy" id="979970"/>
    <lineage>
        <taxon>Bacteria</taxon>
        <taxon>Pseudomonadati</taxon>
        <taxon>Bacteroidota</taxon>
        <taxon>Bacteroidia</taxon>
        <taxon>Bacteroidales</taxon>
        <taxon>Rikenellaceae</taxon>
        <taxon>Acetobacteroides</taxon>
    </lineage>
</organism>
<dbReference type="EMBL" id="SLWB01000009">
    <property type="protein sequence ID" value="TCN66477.1"/>
    <property type="molecule type" value="Genomic_DNA"/>
</dbReference>
<dbReference type="GO" id="GO:0016603">
    <property type="term" value="F:glutaminyl-peptide cyclotransferase activity"/>
    <property type="evidence" value="ECO:0007669"/>
    <property type="project" value="InterPro"/>
</dbReference>
<dbReference type="PANTHER" id="PTHR31270">
    <property type="entry name" value="GLUTAMINYL-PEPTIDE CYCLOTRANSFERASE"/>
    <property type="match status" value="1"/>
</dbReference>
<dbReference type="InterPro" id="IPR007788">
    <property type="entry name" value="QCT"/>
</dbReference>
<evidence type="ECO:0000313" key="1">
    <source>
        <dbReference type="EMBL" id="TCN66477.1"/>
    </source>
</evidence>
<dbReference type="InterPro" id="IPR015943">
    <property type="entry name" value="WD40/YVTN_repeat-like_dom_sf"/>
</dbReference>
<gene>
    <name evidence="1" type="ORF">CLV25_109106</name>
</gene>
<keyword evidence="2" id="KW-1185">Reference proteome</keyword>
<proteinExistence type="predicted"/>